<dbReference type="NCBIfam" id="TIGR01557">
    <property type="entry name" value="myb_SHAQKYF"/>
    <property type="match status" value="1"/>
</dbReference>
<keyword evidence="8" id="KW-0010">Activator</keyword>
<evidence type="ECO:0000256" key="1">
    <source>
        <dbReference type="ARBA" id="ARBA00004123"/>
    </source>
</evidence>
<evidence type="ECO:0000259" key="13">
    <source>
        <dbReference type="PROSITE" id="PS50110"/>
    </source>
</evidence>
<dbReference type="CDD" id="cd17584">
    <property type="entry name" value="REC_typeB_ARR-like"/>
    <property type="match status" value="1"/>
</dbReference>
<dbReference type="FunFam" id="1.10.10.60:FF:000007">
    <property type="entry name" value="Two-component response regulator"/>
    <property type="match status" value="1"/>
</dbReference>
<dbReference type="EMBL" id="QGNW01000312">
    <property type="protein sequence ID" value="RVW77481.1"/>
    <property type="molecule type" value="Genomic_DNA"/>
</dbReference>
<evidence type="ECO:0000256" key="10">
    <source>
        <dbReference type="ARBA" id="ARBA00023242"/>
    </source>
</evidence>
<evidence type="ECO:0000256" key="6">
    <source>
        <dbReference type="ARBA" id="ARBA00023015"/>
    </source>
</evidence>
<dbReference type="PANTHER" id="PTHR43874">
    <property type="entry name" value="TWO-COMPONENT RESPONSE REGULATOR"/>
    <property type="match status" value="1"/>
</dbReference>
<feature type="compositionally biased region" description="Basic and acidic residues" evidence="12">
    <location>
        <begin position="158"/>
        <end position="167"/>
    </location>
</feature>
<evidence type="ECO:0000256" key="7">
    <source>
        <dbReference type="ARBA" id="ARBA00023125"/>
    </source>
</evidence>
<keyword evidence="5" id="KW-0902">Two-component regulatory system</keyword>
<sequence length="300" mass="34025">MSKASSSGAWKARDVVPNQFPKGLQVLVVDDDPTCLMILEKMLRTCLYEVTKCNRAETTLSLLRGNKSGFDIIISHVHMPDMDRFKLLERIGLNMDPPVIMMSADNGKNVVMKGVTHSACDYLIKYVRIEALKNIWQHVVRKKKNEWKDLEQSGSVEDGDRQQKPSEDVDYSSSKNEGNGNLKMRQDEENDAEERDDTSTLNKSGVVWSVELHQQFVAAIKQLTIDKAVSKKKMELMNVPGLTRENVASHLCWDVIVCLALVSRTTGTSRNGPDQSDLPRIRTQVQALRTLRLPSWYHLR</sequence>
<dbReference type="SUPFAM" id="SSF52172">
    <property type="entry name" value="CheY-like"/>
    <property type="match status" value="1"/>
</dbReference>
<evidence type="ECO:0000256" key="5">
    <source>
        <dbReference type="ARBA" id="ARBA00023012"/>
    </source>
</evidence>
<dbReference type="InterPro" id="IPR045279">
    <property type="entry name" value="ARR-like"/>
</dbReference>
<dbReference type="PANTHER" id="PTHR43874:SF67">
    <property type="entry name" value="TWO-COMPONENT RESPONSE REGULATOR ARR2"/>
    <property type="match status" value="1"/>
</dbReference>
<dbReference type="SMART" id="SM00448">
    <property type="entry name" value="REC"/>
    <property type="match status" value="1"/>
</dbReference>
<evidence type="ECO:0000256" key="12">
    <source>
        <dbReference type="SAM" id="MobiDB-lite"/>
    </source>
</evidence>
<dbReference type="GO" id="GO:0003700">
    <property type="term" value="F:DNA-binding transcription factor activity"/>
    <property type="evidence" value="ECO:0007669"/>
    <property type="project" value="InterPro"/>
</dbReference>
<comment type="similarity">
    <text evidence="2">Belongs to the ARR family. Type-B subfamily.</text>
</comment>
<gene>
    <name evidence="14" type="primary">ARR2_5</name>
    <name evidence="14" type="ORF">CK203_053452</name>
</gene>
<dbReference type="InterPro" id="IPR017053">
    <property type="entry name" value="Response_reg_B-typ_pln"/>
</dbReference>
<keyword evidence="3" id="KW-0597">Phosphoprotein</keyword>
<organism evidence="14 15">
    <name type="scientific">Vitis vinifera</name>
    <name type="common">Grape</name>
    <dbReference type="NCBI Taxonomy" id="29760"/>
    <lineage>
        <taxon>Eukaryota</taxon>
        <taxon>Viridiplantae</taxon>
        <taxon>Streptophyta</taxon>
        <taxon>Embryophyta</taxon>
        <taxon>Tracheophyta</taxon>
        <taxon>Spermatophyta</taxon>
        <taxon>Magnoliopsida</taxon>
        <taxon>eudicotyledons</taxon>
        <taxon>Gunneridae</taxon>
        <taxon>Pentapetalae</taxon>
        <taxon>rosids</taxon>
        <taxon>Vitales</taxon>
        <taxon>Vitaceae</taxon>
        <taxon>Viteae</taxon>
        <taxon>Vitis</taxon>
    </lineage>
</organism>
<comment type="caution">
    <text evidence="11">Lacks conserved residue(s) required for the propagation of feature annotation.</text>
</comment>
<name>A0A438GZV8_VITVI</name>
<dbReference type="GO" id="GO:0005634">
    <property type="term" value="C:nucleus"/>
    <property type="evidence" value="ECO:0007669"/>
    <property type="project" value="UniProtKB-SubCell"/>
</dbReference>
<dbReference type="Proteomes" id="UP000288805">
    <property type="component" value="Unassembled WGS sequence"/>
</dbReference>
<dbReference type="FunFam" id="3.40.50.2300:FF:000408">
    <property type="entry name" value="Two-component response regulator"/>
    <property type="match status" value="1"/>
</dbReference>
<proteinExistence type="inferred from homology"/>
<dbReference type="InterPro" id="IPR011006">
    <property type="entry name" value="CheY-like_superfamily"/>
</dbReference>
<dbReference type="InterPro" id="IPR001789">
    <property type="entry name" value="Sig_transdc_resp-reg_receiver"/>
</dbReference>
<reference evidence="14 15" key="1">
    <citation type="journal article" date="2018" name="PLoS Genet.">
        <title>Population sequencing reveals clonal diversity and ancestral inbreeding in the grapevine cultivar Chardonnay.</title>
        <authorList>
            <person name="Roach M.J."/>
            <person name="Johnson D.L."/>
            <person name="Bohlmann J."/>
            <person name="van Vuuren H.J."/>
            <person name="Jones S.J."/>
            <person name="Pretorius I.S."/>
            <person name="Schmidt S.A."/>
            <person name="Borneman A.R."/>
        </authorList>
    </citation>
    <scope>NUCLEOTIDE SEQUENCE [LARGE SCALE GENOMIC DNA]</scope>
    <source>
        <strain evidence="15">cv. Chardonnay</strain>
        <tissue evidence="14">Leaf</tissue>
    </source>
</reference>
<dbReference type="GO" id="GO:0003677">
    <property type="term" value="F:DNA binding"/>
    <property type="evidence" value="ECO:0007669"/>
    <property type="project" value="UniProtKB-KW"/>
</dbReference>
<accession>A0A438GZV8</accession>
<evidence type="ECO:0000313" key="15">
    <source>
        <dbReference type="Proteomes" id="UP000288805"/>
    </source>
</evidence>
<dbReference type="Pfam" id="PF00072">
    <property type="entry name" value="Response_reg"/>
    <property type="match status" value="1"/>
</dbReference>
<dbReference type="AlphaFoldDB" id="A0A438GZV8"/>
<comment type="caution">
    <text evidence="14">The sequence shown here is derived from an EMBL/GenBank/DDBJ whole genome shotgun (WGS) entry which is preliminary data.</text>
</comment>
<dbReference type="InterPro" id="IPR009057">
    <property type="entry name" value="Homeodomain-like_sf"/>
</dbReference>
<dbReference type="GO" id="GO:0000160">
    <property type="term" value="P:phosphorelay signal transduction system"/>
    <property type="evidence" value="ECO:0007669"/>
    <property type="project" value="UniProtKB-KW"/>
</dbReference>
<dbReference type="SUPFAM" id="SSF46689">
    <property type="entry name" value="Homeodomain-like"/>
    <property type="match status" value="1"/>
</dbReference>
<evidence type="ECO:0000256" key="3">
    <source>
        <dbReference type="ARBA" id="ARBA00022553"/>
    </source>
</evidence>
<keyword evidence="9" id="KW-0804">Transcription</keyword>
<comment type="subcellular location">
    <subcellularLocation>
        <location evidence="1">Nucleus</location>
    </subcellularLocation>
</comment>
<evidence type="ECO:0000313" key="14">
    <source>
        <dbReference type="EMBL" id="RVW77481.1"/>
    </source>
</evidence>
<dbReference type="PIRSF" id="PIRSF036392">
    <property type="entry name" value="RR_ARR_type-B"/>
    <property type="match status" value="1"/>
</dbReference>
<keyword evidence="6" id="KW-0805">Transcription regulation</keyword>
<dbReference type="InterPro" id="IPR006447">
    <property type="entry name" value="Myb_dom_plants"/>
</dbReference>
<evidence type="ECO:0000256" key="4">
    <source>
        <dbReference type="ARBA" id="ARBA00022864"/>
    </source>
</evidence>
<keyword evidence="7" id="KW-0238">DNA-binding</keyword>
<dbReference type="GO" id="GO:0009736">
    <property type="term" value="P:cytokinin-activated signaling pathway"/>
    <property type="evidence" value="ECO:0007669"/>
    <property type="project" value="UniProtKB-KW"/>
</dbReference>
<feature type="region of interest" description="Disordered" evidence="12">
    <location>
        <begin position="149"/>
        <end position="200"/>
    </location>
</feature>
<feature type="domain" description="Response regulatory" evidence="13">
    <location>
        <begin position="25"/>
        <end position="140"/>
    </location>
</feature>
<evidence type="ECO:0000256" key="9">
    <source>
        <dbReference type="ARBA" id="ARBA00023163"/>
    </source>
</evidence>
<keyword evidence="10" id="KW-0539">Nucleus</keyword>
<keyword evidence="4" id="KW-0932">Cytokinin signaling pathway</keyword>
<dbReference type="Gene3D" id="3.40.50.2300">
    <property type="match status" value="1"/>
</dbReference>
<dbReference type="Gene3D" id="1.10.10.60">
    <property type="entry name" value="Homeodomain-like"/>
    <property type="match status" value="1"/>
</dbReference>
<dbReference type="PROSITE" id="PS50110">
    <property type="entry name" value="RESPONSE_REGULATORY"/>
    <property type="match status" value="1"/>
</dbReference>
<protein>
    <submittedName>
        <fullName evidence="14">Two-component response regulator ARR2</fullName>
    </submittedName>
</protein>
<evidence type="ECO:0000256" key="2">
    <source>
        <dbReference type="ARBA" id="ARBA00006015"/>
    </source>
</evidence>
<evidence type="ECO:0000256" key="11">
    <source>
        <dbReference type="PROSITE-ProRule" id="PRU00169"/>
    </source>
</evidence>
<evidence type="ECO:0000256" key="8">
    <source>
        <dbReference type="ARBA" id="ARBA00023159"/>
    </source>
</evidence>